<evidence type="ECO:0000259" key="2">
    <source>
        <dbReference type="Pfam" id="PF19190"/>
    </source>
</evidence>
<gene>
    <name evidence="3" type="ORF">GEV47_06635</name>
</gene>
<feature type="signal peptide" evidence="1">
    <location>
        <begin position="1"/>
        <end position="18"/>
    </location>
</feature>
<dbReference type="Gene3D" id="2.130.10.10">
    <property type="entry name" value="YVTN repeat-like/Quinoprotein amine dehydrogenase"/>
    <property type="match status" value="1"/>
</dbReference>
<feature type="domain" description="BACON" evidence="2">
    <location>
        <begin position="168"/>
        <end position="238"/>
    </location>
</feature>
<evidence type="ECO:0000256" key="1">
    <source>
        <dbReference type="SAM" id="SignalP"/>
    </source>
</evidence>
<feature type="domain" description="BACON" evidence="2">
    <location>
        <begin position="285"/>
        <end position="335"/>
    </location>
</feature>
<dbReference type="Gene3D" id="2.60.40.10">
    <property type="entry name" value="Immunoglobulins"/>
    <property type="match status" value="1"/>
</dbReference>
<dbReference type="AlphaFoldDB" id="A0A843YRJ7"/>
<dbReference type="InterPro" id="IPR011044">
    <property type="entry name" value="Quino_amine_DH_bsu"/>
</dbReference>
<name>A0A843YRJ7_9BURK</name>
<feature type="domain" description="BACON" evidence="2">
    <location>
        <begin position="460"/>
        <end position="534"/>
    </location>
</feature>
<keyword evidence="4" id="KW-1185">Reference proteome</keyword>
<organism evidence="3 4">
    <name type="scientific">Glaciimonas soli</name>
    <dbReference type="NCBI Taxonomy" id="2590999"/>
    <lineage>
        <taxon>Bacteria</taxon>
        <taxon>Pseudomonadati</taxon>
        <taxon>Pseudomonadota</taxon>
        <taxon>Betaproteobacteria</taxon>
        <taxon>Burkholderiales</taxon>
        <taxon>Oxalobacteraceae</taxon>
        <taxon>Glaciimonas</taxon>
    </lineage>
</organism>
<dbReference type="SUPFAM" id="SSF50969">
    <property type="entry name" value="YVTN repeat-like/Quinoprotein amine dehydrogenase"/>
    <property type="match status" value="1"/>
</dbReference>
<dbReference type="InterPro" id="IPR013783">
    <property type="entry name" value="Ig-like_fold"/>
</dbReference>
<dbReference type="Proteomes" id="UP000451565">
    <property type="component" value="Unassembled WGS sequence"/>
</dbReference>
<feature type="chain" id="PRO_5032966077" evidence="1">
    <location>
        <begin position="19"/>
        <end position="872"/>
    </location>
</feature>
<dbReference type="Pfam" id="PF19190">
    <property type="entry name" value="BACON_2"/>
    <property type="match status" value="3"/>
</dbReference>
<proteinExistence type="predicted"/>
<reference evidence="3 4" key="1">
    <citation type="submission" date="2019-10" db="EMBL/GenBank/DDBJ databases">
        <title>Glaciimonas soli sp. nov., a psychrophilic bacterium isolated from the forest soil of a high elevation mountain in Taiwan.</title>
        <authorList>
            <person name="Wang L.-T."/>
            <person name="Shieh W.Y."/>
        </authorList>
    </citation>
    <scope>NUCLEOTIDE SEQUENCE [LARGE SCALE GENOMIC DNA]</scope>
    <source>
        <strain evidence="3 4">GS1</strain>
    </source>
</reference>
<dbReference type="RefSeq" id="WP_153233961.1">
    <property type="nucleotide sequence ID" value="NZ_WINI01000003.1"/>
</dbReference>
<dbReference type="EMBL" id="WINI01000003">
    <property type="protein sequence ID" value="MQR00354.1"/>
    <property type="molecule type" value="Genomic_DNA"/>
</dbReference>
<keyword evidence="1" id="KW-0732">Signal</keyword>
<dbReference type="OrthoDB" id="5525942at2"/>
<comment type="caution">
    <text evidence="3">The sequence shown here is derived from an EMBL/GenBank/DDBJ whole genome shotgun (WGS) entry which is preliminary data.</text>
</comment>
<protein>
    <submittedName>
        <fullName evidence="3">Quinoprotein amine dehydrogenase</fullName>
    </submittedName>
</protein>
<accession>A0A843YRJ7</accession>
<evidence type="ECO:0000313" key="3">
    <source>
        <dbReference type="EMBL" id="MQR00354.1"/>
    </source>
</evidence>
<evidence type="ECO:0000313" key="4">
    <source>
        <dbReference type="Proteomes" id="UP000451565"/>
    </source>
</evidence>
<dbReference type="InterPro" id="IPR015943">
    <property type="entry name" value="WD40/YVTN_repeat-like_dom_sf"/>
</dbReference>
<dbReference type="InterPro" id="IPR024361">
    <property type="entry name" value="BACON"/>
</dbReference>
<sequence length="872" mass="89219">MQKLLSVLLITLCLTACGGGGGGGGSASSASANNAAATPALTFSPASITQTVPEGATSTINILATVNTPSNFSGATAVYAYVVDGTGVLLPTTQIIQNSPTQYSVILQTAATLAPGAHQGNFTVELCKDSKCASQFPGSPMQLPYAIQVTSASAPFSASAAMPANAFMSEGGASPSPTVINVATTGLTWTATSTLNWVSITNPTGSGNGSFTLHYDGSQLGAGQYSGVVTVTASDGQVSTIPVALTIQGGELITNSSSVYFNAINGAPIPSQNITFGLADGAADSWTISSDSIWLTVTPQTGSMPGLATFSANPTLGKLSSGTYTGNARLSSSASTSSLIPVQLQLTKPTLSLSTNSVALGGTYGRDFTTPQSLTLGLNTATNAWPWTLSQLPPWGKASASNGTVNQAGSSVNFTANASAPVGTTTAIFNAVVAVNGDTLSTPVALTINKDQHKILASQTGVAFASTPTWSRLTKSLTISDNYGQTPNWSATSNQSWINISQSGNTLTLSADPTSLPIDTTNYATITLSSSDSTISAPEPIKIALWKGSTTPTAMTQIQQAYTNIIADPIRPFVYVNNGGNSVDVYNIYTAQKTATVSALGTSLDNMTISSNGDHLYALDTSSNNLIVVNLMTPTPTKINSWSLNSSLPGQAVNMAPNQILSIRPNGVEIILTNSGTEYLASSGKPLATINTNPSSAWYDMAASADGKRVYLQGDTSPQISTVSSFVYNLDYSEMGGGTLFFAQEAAIAYDGSDIAVSADGSRLYSTAGGTSQCHQIVPDDLLLVSSLPSTGGTSPNNVKVGSDGRVYCGITSSGNTATAIWVFSINGTLLTSFNIIGHGDLLDRQMAVSGDGLIVTALAGNSVLSIIPVGP</sequence>